<evidence type="ECO:0000313" key="3">
    <source>
        <dbReference type="Proteomes" id="UP000199182"/>
    </source>
</evidence>
<dbReference type="EMBL" id="FNID01000008">
    <property type="protein sequence ID" value="SDM95685.1"/>
    <property type="molecule type" value="Genomic_DNA"/>
</dbReference>
<evidence type="ECO:0000313" key="2">
    <source>
        <dbReference type="EMBL" id="SDM95685.1"/>
    </source>
</evidence>
<dbReference type="AlphaFoldDB" id="A0A1G9XHG1"/>
<feature type="transmembrane region" description="Helical" evidence="1">
    <location>
        <begin position="150"/>
        <end position="169"/>
    </location>
</feature>
<keyword evidence="1" id="KW-0472">Membrane</keyword>
<proteinExistence type="predicted"/>
<feature type="transmembrane region" description="Helical" evidence="1">
    <location>
        <begin position="90"/>
        <end position="113"/>
    </location>
</feature>
<keyword evidence="1" id="KW-0812">Transmembrane</keyword>
<dbReference type="Proteomes" id="UP000199182">
    <property type="component" value="Unassembled WGS sequence"/>
</dbReference>
<dbReference type="InterPro" id="IPR051784">
    <property type="entry name" value="Nod_factor_ABC_transporter"/>
</dbReference>
<feature type="transmembrane region" description="Helical" evidence="1">
    <location>
        <begin position="205"/>
        <end position="223"/>
    </location>
</feature>
<dbReference type="InterPro" id="IPR056926">
    <property type="entry name" value="FLQE3_permease"/>
</dbReference>
<protein>
    <submittedName>
        <fullName evidence="2">Fluoroquinolone transport system permease protein</fullName>
    </submittedName>
</protein>
<organism evidence="2 3">
    <name type="scientific">Acetanaerobacterium elongatum</name>
    <dbReference type="NCBI Taxonomy" id="258515"/>
    <lineage>
        <taxon>Bacteria</taxon>
        <taxon>Bacillati</taxon>
        <taxon>Bacillota</taxon>
        <taxon>Clostridia</taxon>
        <taxon>Eubacteriales</taxon>
        <taxon>Oscillospiraceae</taxon>
        <taxon>Acetanaerobacterium</taxon>
    </lineage>
</organism>
<feature type="transmembrane region" description="Helical" evidence="1">
    <location>
        <begin position="20"/>
        <end position="39"/>
    </location>
</feature>
<dbReference type="RefSeq" id="WP_092638787.1">
    <property type="nucleotide sequence ID" value="NZ_FNID01000008.1"/>
</dbReference>
<dbReference type="STRING" id="258515.SAMN05192585_10865"/>
<sequence length="233" mass="25238">MRLKNALRSDIQFQFRQGLYLLYILVTAVYIIVLQKLPGGEVRQYLAALTIYTDPAIVGFFFIGGIVMLEKQQGVLDCLAVTPLSPAEYLFSKAISFGMLSLFATVVIVFAAVGAEGNLLLLLISVGVSSVCFTFFGFLAAGSCRTVNQYFVRAVPMMLAAILPCFSIIGFPFSWLFRALPSVAGLHLAIGAFRGIDPLNALADMLVLAAWTVLLFFAALRVYDKGVLGGQGE</sequence>
<keyword evidence="1" id="KW-1133">Transmembrane helix</keyword>
<dbReference type="Pfam" id="PF24686">
    <property type="entry name" value="FLQE3_permease"/>
    <property type="match status" value="1"/>
</dbReference>
<dbReference type="PANTHER" id="PTHR43229">
    <property type="entry name" value="NODULATION PROTEIN J"/>
    <property type="match status" value="1"/>
</dbReference>
<dbReference type="PANTHER" id="PTHR43229:SF3">
    <property type="entry name" value="ABC-TYPE MULTIDRUG TRANSPORT SYSTEM, PERMEASE COMPONENT"/>
    <property type="match status" value="1"/>
</dbReference>
<reference evidence="2 3" key="1">
    <citation type="submission" date="2016-10" db="EMBL/GenBank/DDBJ databases">
        <authorList>
            <person name="de Groot N.N."/>
        </authorList>
    </citation>
    <scope>NUCLEOTIDE SEQUENCE [LARGE SCALE GENOMIC DNA]</scope>
    <source>
        <strain evidence="2 3">CGMCC 1.5012</strain>
    </source>
</reference>
<accession>A0A1G9XHG1</accession>
<keyword evidence="3" id="KW-1185">Reference proteome</keyword>
<feature type="transmembrane region" description="Helical" evidence="1">
    <location>
        <begin position="45"/>
        <end position="69"/>
    </location>
</feature>
<evidence type="ECO:0000256" key="1">
    <source>
        <dbReference type="SAM" id="Phobius"/>
    </source>
</evidence>
<gene>
    <name evidence="2" type="ORF">SAMN05192585_10865</name>
</gene>
<name>A0A1G9XHG1_9FIRM</name>
<dbReference type="OrthoDB" id="8480522at2"/>
<feature type="transmembrane region" description="Helical" evidence="1">
    <location>
        <begin position="119"/>
        <end position="138"/>
    </location>
</feature>